<dbReference type="PANTHER" id="PTHR12582">
    <property type="entry name" value="NETRIN RECEPTOR UNC5"/>
    <property type="match status" value="1"/>
</dbReference>
<dbReference type="SMART" id="SM00218">
    <property type="entry name" value="ZU5"/>
    <property type="match status" value="1"/>
</dbReference>
<dbReference type="InterPro" id="IPR037936">
    <property type="entry name" value="UNC5A-D"/>
</dbReference>
<evidence type="ECO:0000259" key="2">
    <source>
        <dbReference type="PROSITE" id="PS51145"/>
    </source>
</evidence>
<sequence length="483" mass="53934">MAIIRNSDLDGDETSEDVNLCGGSPSKSEQKNVALPVKSLSLAWELGKALCLDDDAIVSYVAPFDSAAMNRLAWQLLNKRCKRLGIQEKKVLMTKLLQDYNIRDCDAGLDEISKRMCTTPDLLDLSRRLDLAASEILQVMSISVSFPPTLIRHIVLEMLQEWVRHGGTRRRLLEIAQAFRFNDAAGEIATAMEHHPGFLDPFSHSIINHDGGELKLDELDIRVSIPAGAIPKGMRSVVTLSVPNRCSSKIPLKDGDVLITPVIECSFTQKLLKPATVSLPHCIHPEQNQDDLICLSLYTKLGPGTFGYRSLLPNSSRDFHISEDMVEFSTHHLQLWALSSSNFRGVQFTCEVFQPRFMLSSQKPTMRICIAHPCNRYPDDMYRRQGTLMEPFYQVATVIKFSLESKEDDLKLVCLSDSEQVQKTVPVRCLLNGECDTFELLSSHAEGGAKSICLRIEQGTSTLAEQQIPISIEVEPDDEVSDT</sequence>
<reference evidence="3" key="2">
    <citation type="submission" date="2021-01" db="UniProtKB">
        <authorList>
            <consortium name="EnsemblMetazoa"/>
        </authorList>
    </citation>
    <scope>IDENTIFICATION</scope>
</reference>
<organism evidence="3 4">
    <name type="scientific">Strongylocentrotus purpuratus</name>
    <name type="common">Purple sea urchin</name>
    <dbReference type="NCBI Taxonomy" id="7668"/>
    <lineage>
        <taxon>Eukaryota</taxon>
        <taxon>Metazoa</taxon>
        <taxon>Echinodermata</taxon>
        <taxon>Eleutherozoa</taxon>
        <taxon>Echinozoa</taxon>
        <taxon>Echinoidea</taxon>
        <taxon>Euechinoidea</taxon>
        <taxon>Echinacea</taxon>
        <taxon>Camarodonta</taxon>
        <taxon>Echinidea</taxon>
        <taxon>Strongylocentrotidae</taxon>
        <taxon>Strongylocentrotus</taxon>
    </lineage>
</organism>
<reference evidence="4" key="1">
    <citation type="submission" date="2015-02" db="EMBL/GenBank/DDBJ databases">
        <title>Genome sequencing for Strongylocentrotus purpuratus.</title>
        <authorList>
            <person name="Murali S."/>
            <person name="Liu Y."/>
            <person name="Vee V."/>
            <person name="English A."/>
            <person name="Wang M."/>
            <person name="Skinner E."/>
            <person name="Han Y."/>
            <person name="Muzny D.M."/>
            <person name="Worley K.C."/>
            <person name="Gibbs R.A."/>
        </authorList>
    </citation>
    <scope>NUCLEOTIDE SEQUENCE</scope>
</reference>
<dbReference type="AlphaFoldDB" id="A0A7M7PFQ4"/>
<dbReference type="PROSITE" id="PS51145">
    <property type="entry name" value="ZU5"/>
    <property type="match status" value="1"/>
</dbReference>
<dbReference type="Proteomes" id="UP000007110">
    <property type="component" value="Unassembled WGS sequence"/>
</dbReference>
<proteinExistence type="predicted"/>
<dbReference type="EnsemblMetazoa" id="XM_030994582">
    <property type="protein sequence ID" value="XP_030850442"/>
    <property type="gene ID" value="LOC105442984"/>
</dbReference>
<protein>
    <recommendedName>
        <fullName evidence="2">ZU5 domain-containing protein</fullName>
    </recommendedName>
</protein>
<name>A0A7M7PFQ4_STRPU</name>
<evidence type="ECO:0000313" key="3">
    <source>
        <dbReference type="EnsemblMetazoa" id="XP_030850442"/>
    </source>
</evidence>
<dbReference type="OrthoDB" id="5973910at2759"/>
<feature type="domain" description="ZU5" evidence="2">
    <location>
        <begin position="201"/>
        <end position="342"/>
    </location>
</feature>
<dbReference type="GO" id="GO:0005042">
    <property type="term" value="F:netrin receptor activity"/>
    <property type="evidence" value="ECO:0007669"/>
    <property type="project" value="InterPro"/>
</dbReference>
<dbReference type="Pfam" id="PF00791">
    <property type="entry name" value="ZU5"/>
    <property type="match status" value="1"/>
</dbReference>
<dbReference type="RefSeq" id="XP_030850442.1">
    <property type="nucleotide sequence ID" value="XM_030994582.1"/>
</dbReference>
<dbReference type="OMA" id="QEINICK"/>
<dbReference type="InParanoid" id="A0A7M7PFQ4"/>
<dbReference type="KEGG" id="spu:105442984"/>
<dbReference type="GO" id="GO:0016020">
    <property type="term" value="C:membrane"/>
    <property type="evidence" value="ECO:0007669"/>
    <property type="project" value="InterPro"/>
</dbReference>
<feature type="region of interest" description="Disordered" evidence="1">
    <location>
        <begin position="1"/>
        <end position="28"/>
    </location>
</feature>
<evidence type="ECO:0000313" key="4">
    <source>
        <dbReference type="Proteomes" id="UP000007110"/>
    </source>
</evidence>
<accession>A0A7M7PFQ4</accession>
<dbReference type="InterPro" id="IPR000906">
    <property type="entry name" value="ZU5_dom"/>
</dbReference>
<dbReference type="Gene3D" id="2.60.220.30">
    <property type="match status" value="1"/>
</dbReference>
<keyword evidence="4" id="KW-1185">Reference proteome</keyword>
<dbReference type="GeneID" id="105442984"/>
<dbReference type="PANTHER" id="PTHR12582:SF41">
    <property type="entry name" value="UNC5C-LIKE PROTEIN"/>
    <property type="match status" value="1"/>
</dbReference>
<evidence type="ECO:0000256" key="1">
    <source>
        <dbReference type="SAM" id="MobiDB-lite"/>
    </source>
</evidence>